<name>A0A9P5JV31_9AGAM</name>
<dbReference type="AlphaFoldDB" id="A0A9P5JV31"/>
<feature type="compositionally biased region" description="Polar residues" evidence="1">
    <location>
        <begin position="452"/>
        <end position="470"/>
    </location>
</feature>
<dbReference type="OrthoDB" id="420076at2759"/>
<evidence type="ECO:0000313" key="4">
    <source>
        <dbReference type="Proteomes" id="UP000759537"/>
    </source>
</evidence>
<organism evidence="3 4">
    <name type="scientific">Russula ochroleuca</name>
    <dbReference type="NCBI Taxonomy" id="152965"/>
    <lineage>
        <taxon>Eukaryota</taxon>
        <taxon>Fungi</taxon>
        <taxon>Dikarya</taxon>
        <taxon>Basidiomycota</taxon>
        <taxon>Agaricomycotina</taxon>
        <taxon>Agaricomycetes</taxon>
        <taxon>Russulales</taxon>
        <taxon>Russulaceae</taxon>
        <taxon>Russula</taxon>
    </lineage>
</organism>
<evidence type="ECO:0000256" key="1">
    <source>
        <dbReference type="SAM" id="MobiDB-lite"/>
    </source>
</evidence>
<accession>A0A9P5JV31</accession>
<comment type="caution">
    <text evidence="3">The sequence shown here is derived from an EMBL/GenBank/DDBJ whole genome shotgun (WGS) entry which is preliminary data.</text>
</comment>
<evidence type="ECO:0000313" key="2">
    <source>
        <dbReference type="EMBL" id="KAF8461294.1"/>
    </source>
</evidence>
<protein>
    <recommendedName>
        <fullName evidence="5">PPM-type phosphatase domain-containing protein</fullName>
    </recommendedName>
</protein>
<gene>
    <name evidence="3" type="ORF">DFH94DRAFT_785132</name>
    <name evidence="2" type="ORF">DFH94DRAFT_789741</name>
</gene>
<dbReference type="Proteomes" id="UP000759537">
    <property type="component" value="Unassembled WGS sequence"/>
</dbReference>
<evidence type="ECO:0000313" key="3">
    <source>
        <dbReference type="EMBL" id="KAF8464752.1"/>
    </source>
</evidence>
<dbReference type="Gene3D" id="3.60.40.10">
    <property type="entry name" value="PPM-type phosphatase domain"/>
    <property type="match status" value="1"/>
</dbReference>
<reference evidence="3" key="1">
    <citation type="submission" date="2019-10" db="EMBL/GenBank/DDBJ databases">
        <authorList>
            <consortium name="DOE Joint Genome Institute"/>
            <person name="Kuo A."/>
            <person name="Miyauchi S."/>
            <person name="Kiss E."/>
            <person name="Drula E."/>
            <person name="Kohler A."/>
            <person name="Sanchez-Garcia M."/>
            <person name="Andreopoulos B."/>
            <person name="Barry K.W."/>
            <person name="Bonito G."/>
            <person name="Buee M."/>
            <person name="Carver A."/>
            <person name="Chen C."/>
            <person name="Cichocki N."/>
            <person name="Clum A."/>
            <person name="Culley D."/>
            <person name="Crous P.W."/>
            <person name="Fauchery L."/>
            <person name="Girlanda M."/>
            <person name="Hayes R."/>
            <person name="Keri Z."/>
            <person name="LaButti K."/>
            <person name="Lipzen A."/>
            <person name="Lombard V."/>
            <person name="Magnuson J."/>
            <person name="Maillard F."/>
            <person name="Morin E."/>
            <person name="Murat C."/>
            <person name="Nolan M."/>
            <person name="Ohm R."/>
            <person name="Pangilinan J."/>
            <person name="Pereira M."/>
            <person name="Perotto S."/>
            <person name="Peter M."/>
            <person name="Riley R."/>
            <person name="Sitrit Y."/>
            <person name="Stielow B."/>
            <person name="Szollosi G."/>
            <person name="Zifcakova L."/>
            <person name="Stursova M."/>
            <person name="Spatafora J.W."/>
            <person name="Tedersoo L."/>
            <person name="Vaario L.-M."/>
            <person name="Yamada A."/>
            <person name="Yan M."/>
            <person name="Wang P."/>
            <person name="Xu J."/>
            <person name="Bruns T."/>
            <person name="Baldrian P."/>
            <person name="Vilgalys R."/>
            <person name="Henrissat B."/>
            <person name="Grigoriev I.V."/>
            <person name="Hibbett D."/>
            <person name="Nagy L.G."/>
            <person name="Martin F.M."/>
        </authorList>
    </citation>
    <scope>NUCLEOTIDE SEQUENCE</scope>
    <source>
        <strain evidence="3">Prilba</strain>
    </source>
</reference>
<sequence>MVGRPPFLFPKKLNPVTCAWSQIRLHNNFARSLRTGGPISRHARLGLSLASFLGLVAVGCSWSQLNLDASQGSFAGTSRDDSRGQRRHVRDDPDGFVRFPHKYMQTSEQTVFPGYHTGVARYDTAQLDSTPNRVTDFAAGVLPVPSGYWSIFALLSADDSESGPFTTNGTALSWMRRNIVPAVAGSLADVYSNTKDHLSPPAPASKTRIDEALRQALIQLDDDARTTTITDARPGVAWTARHASQATSPPLSTLLAFFDSESRMLHIANVGAGHAFLGRRVTSSHGASYECRELAGSSGARYFINPDALSRARDVDVEELVDGGGSVPSRSQLDVASVHVESIEVRDGDFLVLGSYDTWACLDGDGAVQAVGRWMREQEVASTQEQPARGERWRAQDRPFDFPRRDNQGLGFDWVHTMIPDLIRDIDKMFVDARGNAGARVLRPELKHSADGSGNNQDISPTPSSDQRNGGSVMVVVFTDKQS</sequence>
<feature type="region of interest" description="Disordered" evidence="1">
    <location>
        <begin position="447"/>
        <end position="472"/>
    </location>
</feature>
<dbReference type="EMBL" id="WHVB01000135">
    <property type="protein sequence ID" value="KAF8461294.1"/>
    <property type="molecule type" value="Genomic_DNA"/>
</dbReference>
<proteinExistence type="predicted"/>
<dbReference type="EMBL" id="WHVB01000054">
    <property type="protein sequence ID" value="KAF8464752.1"/>
    <property type="molecule type" value="Genomic_DNA"/>
</dbReference>
<feature type="region of interest" description="Disordered" evidence="1">
    <location>
        <begin position="73"/>
        <end position="92"/>
    </location>
</feature>
<dbReference type="InterPro" id="IPR036457">
    <property type="entry name" value="PPM-type-like_dom_sf"/>
</dbReference>
<reference evidence="3" key="2">
    <citation type="journal article" date="2020" name="Nat. Commun.">
        <title>Large-scale genome sequencing of mycorrhizal fungi provides insights into the early evolution of symbiotic traits.</title>
        <authorList>
            <person name="Miyauchi S."/>
            <person name="Kiss E."/>
            <person name="Kuo A."/>
            <person name="Drula E."/>
            <person name="Kohler A."/>
            <person name="Sanchez-Garcia M."/>
            <person name="Morin E."/>
            <person name="Andreopoulos B."/>
            <person name="Barry K.W."/>
            <person name="Bonito G."/>
            <person name="Buee M."/>
            <person name="Carver A."/>
            <person name="Chen C."/>
            <person name="Cichocki N."/>
            <person name="Clum A."/>
            <person name="Culley D."/>
            <person name="Crous P.W."/>
            <person name="Fauchery L."/>
            <person name="Girlanda M."/>
            <person name="Hayes R.D."/>
            <person name="Keri Z."/>
            <person name="LaButti K."/>
            <person name="Lipzen A."/>
            <person name="Lombard V."/>
            <person name="Magnuson J."/>
            <person name="Maillard F."/>
            <person name="Murat C."/>
            <person name="Nolan M."/>
            <person name="Ohm R.A."/>
            <person name="Pangilinan J."/>
            <person name="Pereira M.F."/>
            <person name="Perotto S."/>
            <person name="Peter M."/>
            <person name="Pfister S."/>
            <person name="Riley R."/>
            <person name="Sitrit Y."/>
            <person name="Stielow J.B."/>
            <person name="Szollosi G."/>
            <person name="Zifcakova L."/>
            <person name="Stursova M."/>
            <person name="Spatafora J.W."/>
            <person name="Tedersoo L."/>
            <person name="Vaario L.M."/>
            <person name="Yamada A."/>
            <person name="Yan M."/>
            <person name="Wang P."/>
            <person name="Xu J."/>
            <person name="Bruns T."/>
            <person name="Baldrian P."/>
            <person name="Vilgalys R."/>
            <person name="Dunand C."/>
            <person name="Henrissat B."/>
            <person name="Grigoriev I.V."/>
            <person name="Hibbett D."/>
            <person name="Nagy L.G."/>
            <person name="Martin F.M."/>
        </authorList>
    </citation>
    <scope>NUCLEOTIDE SEQUENCE</scope>
    <source>
        <strain evidence="3">Prilba</strain>
    </source>
</reference>
<keyword evidence="4" id="KW-1185">Reference proteome</keyword>
<feature type="compositionally biased region" description="Basic and acidic residues" evidence="1">
    <location>
        <begin position="78"/>
        <end position="92"/>
    </location>
</feature>
<evidence type="ECO:0008006" key="5">
    <source>
        <dbReference type="Google" id="ProtNLM"/>
    </source>
</evidence>